<evidence type="ECO:0000313" key="13">
    <source>
        <dbReference type="Proteomes" id="UP000447434"/>
    </source>
</evidence>
<evidence type="ECO:0000256" key="9">
    <source>
        <dbReference type="SAM" id="MobiDB-lite"/>
    </source>
</evidence>
<evidence type="ECO:0000256" key="4">
    <source>
        <dbReference type="ARBA" id="ARBA00023136"/>
    </source>
</evidence>
<evidence type="ECO:0000313" key="12">
    <source>
        <dbReference type="EMBL" id="KAE9584553.1"/>
    </source>
</evidence>
<evidence type="ECO:0000256" key="2">
    <source>
        <dbReference type="ARBA" id="ARBA00022458"/>
    </source>
</evidence>
<dbReference type="GO" id="GO:0009055">
    <property type="term" value="F:electron transfer activity"/>
    <property type="evidence" value="ECO:0007669"/>
    <property type="project" value="InterPro"/>
</dbReference>
<dbReference type="GO" id="GO:0009877">
    <property type="term" value="P:nodulation"/>
    <property type="evidence" value="ECO:0007669"/>
    <property type="project" value="UniProtKB-KW"/>
</dbReference>
<evidence type="ECO:0000256" key="10">
    <source>
        <dbReference type="SAM" id="Phobius"/>
    </source>
</evidence>
<feature type="compositionally biased region" description="Low complexity" evidence="9">
    <location>
        <begin position="136"/>
        <end position="148"/>
    </location>
</feature>
<dbReference type="PROSITE" id="PS51485">
    <property type="entry name" value="PHYTOCYANIN"/>
    <property type="match status" value="1"/>
</dbReference>
<evidence type="ECO:0000256" key="1">
    <source>
        <dbReference type="ARBA" id="ARBA00004308"/>
    </source>
</evidence>
<dbReference type="AlphaFoldDB" id="A0A6A4MT99"/>
<keyword evidence="10" id="KW-1133">Transmembrane helix</keyword>
<evidence type="ECO:0000256" key="3">
    <source>
        <dbReference type="ARBA" id="ARBA00022729"/>
    </source>
</evidence>
<dbReference type="OrthoDB" id="5421909at2759"/>
<keyword evidence="2" id="KW-0536">Nodulation</keyword>
<comment type="function">
    <text evidence="8">May act as a carbohydrate transporter.</text>
</comment>
<evidence type="ECO:0000256" key="6">
    <source>
        <dbReference type="ARBA" id="ARBA00023180"/>
    </source>
</evidence>
<comment type="subcellular location">
    <subcellularLocation>
        <location evidence="1">Endomembrane system</location>
    </subcellularLocation>
</comment>
<dbReference type="Pfam" id="PF02298">
    <property type="entry name" value="Cu_bind_like"/>
    <property type="match status" value="1"/>
</dbReference>
<dbReference type="Gene3D" id="2.60.40.420">
    <property type="entry name" value="Cupredoxins - blue copper proteins"/>
    <property type="match status" value="1"/>
</dbReference>
<keyword evidence="13" id="KW-1185">Reference proteome</keyword>
<name>A0A6A4MT99_LUPAL</name>
<organism evidence="12 13">
    <name type="scientific">Lupinus albus</name>
    <name type="common">White lupine</name>
    <name type="synonym">Lupinus termis</name>
    <dbReference type="NCBI Taxonomy" id="3870"/>
    <lineage>
        <taxon>Eukaryota</taxon>
        <taxon>Viridiplantae</taxon>
        <taxon>Streptophyta</taxon>
        <taxon>Embryophyta</taxon>
        <taxon>Tracheophyta</taxon>
        <taxon>Spermatophyta</taxon>
        <taxon>Magnoliopsida</taxon>
        <taxon>eudicotyledons</taxon>
        <taxon>Gunneridae</taxon>
        <taxon>Pentapetalae</taxon>
        <taxon>rosids</taxon>
        <taxon>fabids</taxon>
        <taxon>Fabales</taxon>
        <taxon>Fabaceae</taxon>
        <taxon>Papilionoideae</taxon>
        <taxon>50 kb inversion clade</taxon>
        <taxon>genistoids sensu lato</taxon>
        <taxon>core genistoids</taxon>
        <taxon>Genisteae</taxon>
        <taxon>Lupinus</taxon>
    </lineage>
</organism>
<dbReference type="Proteomes" id="UP000447434">
    <property type="component" value="Chromosome 25"/>
</dbReference>
<evidence type="ECO:0000256" key="7">
    <source>
        <dbReference type="ARBA" id="ARBA00035011"/>
    </source>
</evidence>
<accession>A0A6A4MT99</accession>
<dbReference type="InterPro" id="IPR003245">
    <property type="entry name" value="Phytocyanin_dom"/>
</dbReference>
<reference evidence="13" key="1">
    <citation type="journal article" date="2020" name="Nat. Commun.">
        <title>Genome sequence of the cluster root forming white lupin.</title>
        <authorList>
            <person name="Hufnagel B."/>
            <person name="Marques A."/>
            <person name="Soriano A."/>
            <person name="Marques L."/>
            <person name="Divol F."/>
            <person name="Doumas P."/>
            <person name="Sallet E."/>
            <person name="Mancinotti D."/>
            <person name="Carrere S."/>
            <person name="Marande W."/>
            <person name="Arribat S."/>
            <person name="Keller J."/>
            <person name="Huneau C."/>
            <person name="Blein T."/>
            <person name="Aime D."/>
            <person name="Laguerre M."/>
            <person name="Taylor J."/>
            <person name="Schubert V."/>
            <person name="Nelson M."/>
            <person name="Geu-Flores F."/>
            <person name="Crespi M."/>
            <person name="Gallardo-Guerrero K."/>
            <person name="Delaux P.-M."/>
            <person name="Salse J."/>
            <person name="Berges H."/>
            <person name="Guyot R."/>
            <person name="Gouzy J."/>
            <person name="Peret B."/>
        </authorList>
    </citation>
    <scope>NUCLEOTIDE SEQUENCE [LARGE SCALE GENOMIC DNA]</scope>
    <source>
        <strain evidence="13">cv. Amiga</strain>
    </source>
</reference>
<dbReference type="FunFam" id="2.60.40.420:FF:000034">
    <property type="entry name" value="Cupredoxin superfamily protein"/>
    <property type="match status" value="1"/>
</dbReference>
<dbReference type="GO" id="GO:0012505">
    <property type="term" value="C:endomembrane system"/>
    <property type="evidence" value="ECO:0007669"/>
    <property type="project" value="UniProtKB-SubCell"/>
</dbReference>
<dbReference type="SUPFAM" id="SSF49503">
    <property type="entry name" value="Cupredoxins"/>
    <property type="match status" value="1"/>
</dbReference>
<keyword evidence="5" id="KW-1015">Disulfide bond</keyword>
<dbReference type="PANTHER" id="PTHR33021">
    <property type="entry name" value="BLUE COPPER PROTEIN"/>
    <property type="match status" value="1"/>
</dbReference>
<keyword evidence="10" id="KW-0812">Transmembrane</keyword>
<dbReference type="EMBL" id="WOCE01000025">
    <property type="protein sequence ID" value="KAE9584553.1"/>
    <property type="molecule type" value="Genomic_DNA"/>
</dbReference>
<keyword evidence="6" id="KW-0325">Glycoprotein</keyword>
<comment type="caution">
    <text evidence="12">The sequence shown here is derived from an EMBL/GenBank/DDBJ whole genome shotgun (WGS) entry which is preliminary data.</text>
</comment>
<protein>
    <submittedName>
        <fullName evidence="12">Putative cupredoxin</fullName>
    </submittedName>
</protein>
<feature type="signal peptide" evidence="11">
    <location>
        <begin position="1"/>
        <end position="22"/>
    </location>
</feature>
<dbReference type="GO" id="GO:0005886">
    <property type="term" value="C:plasma membrane"/>
    <property type="evidence" value="ECO:0007669"/>
    <property type="project" value="TreeGrafter"/>
</dbReference>
<evidence type="ECO:0000256" key="11">
    <source>
        <dbReference type="SAM" id="SignalP"/>
    </source>
</evidence>
<dbReference type="InterPro" id="IPR039391">
    <property type="entry name" value="Phytocyanin-like"/>
</dbReference>
<evidence type="ECO:0000256" key="8">
    <source>
        <dbReference type="ARBA" id="ARBA00037626"/>
    </source>
</evidence>
<evidence type="ECO:0000256" key="5">
    <source>
        <dbReference type="ARBA" id="ARBA00023157"/>
    </source>
</evidence>
<keyword evidence="3 11" id="KW-0732">Signal</keyword>
<comment type="similarity">
    <text evidence="7">Belongs to the early nodulin-like (ENODL) family.</text>
</comment>
<dbReference type="InterPro" id="IPR008972">
    <property type="entry name" value="Cupredoxin"/>
</dbReference>
<gene>
    <name evidence="12" type="ORF">Lalb_Chr25g0279311</name>
</gene>
<sequence length="178" mass="18518">MNKMSAIGGVMAILMVLQCTEAVTVHVVGDGLGWTVPEDSSAYQNWASTNNFVLGDILSFNFETNRHDVAEVAKGSYETCTSNNTIGTILLTGPTNITLNRAGEHFYICTIGQHCNGGQKLAINVSTTPSTTGALPPSTGAFPPSTTTTPPPPFSAASGSALASVALLLFSLFMGIAF</sequence>
<proteinExistence type="inferred from homology"/>
<feature type="region of interest" description="Disordered" evidence="9">
    <location>
        <begin position="129"/>
        <end position="154"/>
    </location>
</feature>
<dbReference type="PANTHER" id="PTHR33021:SF189">
    <property type="entry name" value="CUCUMBER PEELING CUPREDOXIN-LIKE"/>
    <property type="match status" value="1"/>
</dbReference>
<feature type="transmembrane region" description="Helical" evidence="10">
    <location>
        <begin position="154"/>
        <end position="177"/>
    </location>
</feature>
<keyword evidence="4 10" id="KW-0472">Membrane</keyword>
<feature type="chain" id="PRO_5044231896" evidence="11">
    <location>
        <begin position="23"/>
        <end position="178"/>
    </location>
</feature>